<dbReference type="EMBL" id="MU404353">
    <property type="protein sequence ID" value="KAI1613644.1"/>
    <property type="molecule type" value="Genomic_DNA"/>
</dbReference>
<proteinExistence type="predicted"/>
<sequence length="87" mass="9829">PHQNLLPIWCGLRPLALLSLSPACDNYCSSVLPICERTPTRHIWHILWPASNTSTVPNQPQHGQTIHFIKPDHLHPSKSTFCPIFSN</sequence>
<protein>
    <recommendedName>
        <fullName evidence="4">Secreted protein</fullName>
    </recommendedName>
</protein>
<evidence type="ECO:0000256" key="1">
    <source>
        <dbReference type="SAM" id="SignalP"/>
    </source>
</evidence>
<evidence type="ECO:0000313" key="3">
    <source>
        <dbReference type="Proteomes" id="UP001203852"/>
    </source>
</evidence>
<evidence type="ECO:0008006" key="4">
    <source>
        <dbReference type="Google" id="ProtNLM"/>
    </source>
</evidence>
<accession>A0AAN6IFJ3</accession>
<reference evidence="2" key="1">
    <citation type="journal article" date="2022" name="bioRxiv">
        <title>Deciphering the potential niche of two novel black yeast fungi from a biological soil crust based on their genomes, phenotypes, and melanin regulation.</title>
        <authorList>
            <consortium name="DOE Joint Genome Institute"/>
            <person name="Carr E.C."/>
            <person name="Barton Q."/>
            <person name="Grambo S."/>
            <person name="Sullivan M."/>
            <person name="Renfro C.M."/>
            <person name="Kuo A."/>
            <person name="Pangilinan J."/>
            <person name="Lipzen A."/>
            <person name="Keymanesh K."/>
            <person name="Savage E."/>
            <person name="Barry K."/>
            <person name="Grigoriev I.V."/>
            <person name="Riekhof W.R."/>
            <person name="Harris S.S."/>
        </authorList>
    </citation>
    <scope>NUCLEOTIDE SEQUENCE</scope>
    <source>
        <strain evidence="2">JF 03-4F</strain>
    </source>
</reference>
<comment type="caution">
    <text evidence="2">The sequence shown here is derived from an EMBL/GenBank/DDBJ whole genome shotgun (WGS) entry which is preliminary data.</text>
</comment>
<keyword evidence="1" id="KW-0732">Signal</keyword>
<dbReference type="AlphaFoldDB" id="A0AAN6IFJ3"/>
<organism evidence="2 3">
    <name type="scientific">Exophiala viscosa</name>
    <dbReference type="NCBI Taxonomy" id="2486360"/>
    <lineage>
        <taxon>Eukaryota</taxon>
        <taxon>Fungi</taxon>
        <taxon>Dikarya</taxon>
        <taxon>Ascomycota</taxon>
        <taxon>Pezizomycotina</taxon>
        <taxon>Eurotiomycetes</taxon>
        <taxon>Chaetothyriomycetidae</taxon>
        <taxon>Chaetothyriales</taxon>
        <taxon>Herpotrichiellaceae</taxon>
        <taxon>Exophiala</taxon>
    </lineage>
</organism>
<gene>
    <name evidence="2" type="ORF">EDD36DRAFT_394386</name>
</gene>
<keyword evidence="3" id="KW-1185">Reference proteome</keyword>
<feature type="signal peptide" evidence="1">
    <location>
        <begin position="1"/>
        <end position="23"/>
    </location>
</feature>
<feature type="chain" id="PRO_5042980805" description="Secreted protein" evidence="1">
    <location>
        <begin position="24"/>
        <end position="87"/>
    </location>
</feature>
<evidence type="ECO:0000313" key="2">
    <source>
        <dbReference type="EMBL" id="KAI1613644.1"/>
    </source>
</evidence>
<dbReference type="Proteomes" id="UP001203852">
    <property type="component" value="Unassembled WGS sequence"/>
</dbReference>
<feature type="non-terminal residue" evidence="2">
    <location>
        <position position="1"/>
    </location>
</feature>
<name>A0AAN6IFJ3_9EURO</name>